<evidence type="ECO:0000313" key="2">
    <source>
        <dbReference type="Proteomes" id="UP000466785"/>
    </source>
</evidence>
<accession>A0A6N4V4T0</accession>
<keyword evidence="2" id="KW-1185">Reference proteome</keyword>
<evidence type="ECO:0000313" key="1">
    <source>
        <dbReference type="EMBL" id="BBX50536.1"/>
    </source>
</evidence>
<dbReference type="Proteomes" id="UP000466785">
    <property type="component" value="Chromosome"/>
</dbReference>
<protein>
    <submittedName>
        <fullName evidence="1">Uncharacterized protein</fullName>
    </submittedName>
</protein>
<reference evidence="1 2" key="1">
    <citation type="journal article" date="2019" name="Emerg. Microbes Infect.">
        <title>Comprehensive subspecies identification of 175 nontuberculous mycobacteria species based on 7547 genomic profiles.</title>
        <authorList>
            <person name="Matsumoto Y."/>
            <person name="Kinjo T."/>
            <person name="Motooka D."/>
            <person name="Nabeya D."/>
            <person name="Jung N."/>
            <person name="Uechi K."/>
            <person name="Horii T."/>
            <person name="Iida T."/>
            <person name="Fujita J."/>
            <person name="Nakamura S."/>
        </authorList>
    </citation>
    <scope>NUCLEOTIDE SEQUENCE [LARGE SCALE GENOMIC DNA]</scope>
    <source>
        <strain evidence="1 2">JCM 12603</strain>
    </source>
</reference>
<dbReference type="KEGG" id="mpof:MPOR_15620"/>
<sequence length="87" mass="9568">MHSYQRVDANVGWNGRRRSNGLQACYRVTIHFANASSLCAFHGGDSDARRPGHRGAGLHGLDDEAAFYAALEFWSAMHGFVLLEMTG</sequence>
<proteinExistence type="predicted"/>
<gene>
    <name evidence="1" type="ORF">MPOR_15620</name>
</gene>
<dbReference type="EMBL" id="AP022570">
    <property type="protein sequence ID" value="BBX50536.1"/>
    <property type="molecule type" value="Genomic_DNA"/>
</dbReference>
<dbReference type="InterPro" id="IPR036271">
    <property type="entry name" value="Tet_transcr_reg_TetR-rel_C_sf"/>
</dbReference>
<name>A0A6N4V4T0_9MYCO</name>
<dbReference type="SUPFAM" id="SSF48498">
    <property type="entry name" value="Tetracyclin repressor-like, C-terminal domain"/>
    <property type="match status" value="1"/>
</dbReference>
<dbReference type="AlphaFoldDB" id="A0A6N4V4T0"/>
<organism evidence="1 2">
    <name type="scientific">Mycolicibacterium poriferae</name>
    <dbReference type="NCBI Taxonomy" id="39694"/>
    <lineage>
        <taxon>Bacteria</taxon>
        <taxon>Bacillati</taxon>
        <taxon>Actinomycetota</taxon>
        <taxon>Actinomycetes</taxon>
        <taxon>Mycobacteriales</taxon>
        <taxon>Mycobacteriaceae</taxon>
        <taxon>Mycolicibacterium</taxon>
    </lineage>
</organism>